<keyword evidence="1" id="KW-0812">Transmembrane</keyword>
<dbReference type="Proteomes" id="UP000185696">
    <property type="component" value="Unassembled WGS sequence"/>
</dbReference>
<reference evidence="2 3" key="1">
    <citation type="submission" date="2016-12" db="EMBL/GenBank/DDBJ databases">
        <title>The draft genome sequence of Actinophytocola xinjiangensis.</title>
        <authorList>
            <person name="Wang W."/>
            <person name="Yuan L."/>
        </authorList>
    </citation>
    <scope>NUCLEOTIDE SEQUENCE [LARGE SCALE GENOMIC DNA]</scope>
    <source>
        <strain evidence="2 3">CGMCC 4.4663</strain>
    </source>
</reference>
<dbReference type="EMBL" id="MSIF01000014">
    <property type="protein sequence ID" value="OLF07766.1"/>
    <property type="molecule type" value="Genomic_DNA"/>
</dbReference>
<evidence type="ECO:0000256" key="1">
    <source>
        <dbReference type="SAM" id="Phobius"/>
    </source>
</evidence>
<dbReference type="InterPro" id="IPR025338">
    <property type="entry name" value="DUF4244"/>
</dbReference>
<dbReference type="AlphaFoldDB" id="A0A7Z1AX50"/>
<dbReference type="RefSeq" id="WP_075135606.1">
    <property type="nucleotide sequence ID" value="NZ_MSIF01000014.1"/>
</dbReference>
<feature type="transmembrane region" description="Helical" evidence="1">
    <location>
        <begin position="20"/>
        <end position="43"/>
    </location>
</feature>
<protein>
    <recommendedName>
        <fullName evidence="4">DUF4244 domain-containing protein</fullName>
    </recommendedName>
</protein>
<sequence length="63" mass="6954">MRIPHRRHPRELFLSDDDGAVSVEYVFTLLAAAALAALLLGLIKGEALTSHLRDLVERAFTVP</sequence>
<evidence type="ECO:0000313" key="2">
    <source>
        <dbReference type="EMBL" id="OLF07766.1"/>
    </source>
</evidence>
<comment type="caution">
    <text evidence="2">The sequence shown here is derived from an EMBL/GenBank/DDBJ whole genome shotgun (WGS) entry which is preliminary data.</text>
</comment>
<evidence type="ECO:0000313" key="3">
    <source>
        <dbReference type="Proteomes" id="UP000185696"/>
    </source>
</evidence>
<name>A0A7Z1AX50_9PSEU</name>
<proteinExistence type="predicted"/>
<evidence type="ECO:0008006" key="4">
    <source>
        <dbReference type="Google" id="ProtNLM"/>
    </source>
</evidence>
<organism evidence="2 3">
    <name type="scientific">Actinophytocola xinjiangensis</name>
    <dbReference type="NCBI Taxonomy" id="485602"/>
    <lineage>
        <taxon>Bacteria</taxon>
        <taxon>Bacillati</taxon>
        <taxon>Actinomycetota</taxon>
        <taxon>Actinomycetes</taxon>
        <taxon>Pseudonocardiales</taxon>
        <taxon>Pseudonocardiaceae</taxon>
    </lineage>
</organism>
<keyword evidence="1" id="KW-0472">Membrane</keyword>
<dbReference type="Pfam" id="PF14029">
    <property type="entry name" value="DUF4244"/>
    <property type="match status" value="1"/>
</dbReference>
<accession>A0A7Z1AX50</accession>
<keyword evidence="1" id="KW-1133">Transmembrane helix</keyword>
<gene>
    <name evidence="2" type="ORF">BLA60_25905</name>
</gene>
<keyword evidence="3" id="KW-1185">Reference proteome</keyword>